<evidence type="ECO:0000313" key="2">
    <source>
        <dbReference type="EMBL" id="MPC91708.1"/>
    </source>
</evidence>
<proteinExistence type="predicted"/>
<evidence type="ECO:0000313" key="3">
    <source>
        <dbReference type="Proteomes" id="UP000324222"/>
    </source>
</evidence>
<protein>
    <submittedName>
        <fullName evidence="2">Uncharacterized protein</fullName>
    </submittedName>
</protein>
<accession>A0A5B7JFI1</accession>
<evidence type="ECO:0000256" key="1">
    <source>
        <dbReference type="SAM" id="MobiDB-lite"/>
    </source>
</evidence>
<feature type="region of interest" description="Disordered" evidence="1">
    <location>
        <begin position="1"/>
        <end position="34"/>
    </location>
</feature>
<comment type="caution">
    <text evidence="2">The sequence shown here is derived from an EMBL/GenBank/DDBJ whole genome shotgun (WGS) entry which is preliminary data.</text>
</comment>
<dbReference type="EMBL" id="VSRR010088718">
    <property type="protein sequence ID" value="MPC91708.1"/>
    <property type="molecule type" value="Genomic_DNA"/>
</dbReference>
<sequence>MASMVSFSKGVSPLTSALPAQRRPTTHEKFTLEP</sequence>
<organism evidence="2 3">
    <name type="scientific">Portunus trituberculatus</name>
    <name type="common">Swimming crab</name>
    <name type="synonym">Neptunus trituberculatus</name>
    <dbReference type="NCBI Taxonomy" id="210409"/>
    <lineage>
        <taxon>Eukaryota</taxon>
        <taxon>Metazoa</taxon>
        <taxon>Ecdysozoa</taxon>
        <taxon>Arthropoda</taxon>
        <taxon>Crustacea</taxon>
        <taxon>Multicrustacea</taxon>
        <taxon>Malacostraca</taxon>
        <taxon>Eumalacostraca</taxon>
        <taxon>Eucarida</taxon>
        <taxon>Decapoda</taxon>
        <taxon>Pleocyemata</taxon>
        <taxon>Brachyura</taxon>
        <taxon>Eubrachyura</taxon>
        <taxon>Portunoidea</taxon>
        <taxon>Portunidae</taxon>
        <taxon>Portuninae</taxon>
        <taxon>Portunus</taxon>
    </lineage>
</organism>
<keyword evidence="3" id="KW-1185">Reference proteome</keyword>
<dbReference type="AlphaFoldDB" id="A0A5B7JFI1"/>
<dbReference type="Proteomes" id="UP000324222">
    <property type="component" value="Unassembled WGS sequence"/>
</dbReference>
<feature type="compositionally biased region" description="Basic and acidic residues" evidence="1">
    <location>
        <begin position="25"/>
        <end position="34"/>
    </location>
</feature>
<reference evidence="2 3" key="1">
    <citation type="submission" date="2019-05" db="EMBL/GenBank/DDBJ databases">
        <title>Another draft genome of Portunus trituberculatus and its Hox gene families provides insights of decapod evolution.</title>
        <authorList>
            <person name="Jeong J.-H."/>
            <person name="Song I."/>
            <person name="Kim S."/>
            <person name="Choi T."/>
            <person name="Kim D."/>
            <person name="Ryu S."/>
            <person name="Kim W."/>
        </authorList>
    </citation>
    <scope>NUCLEOTIDE SEQUENCE [LARGE SCALE GENOMIC DNA]</scope>
    <source>
        <tissue evidence="2">Muscle</tissue>
    </source>
</reference>
<gene>
    <name evidence="2" type="ORF">E2C01_086764</name>
</gene>
<name>A0A5B7JFI1_PORTR</name>